<dbReference type="Pfam" id="PF07690">
    <property type="entry name" value="MFS_1"/>
    <property type="match status" value="2"/>
</dbReference>
<evidence type="ECO:0000256" key="6">
    <source>
        <dbReference type="ARBA" id="ARBA00022989"/>
    </source>
</evidence>
<feature type="transmembrane region" description="Helical" evidence="8">
    <location>
        <begin position="252"/>
        <end position="270"/>
    </location>
</feature>
<protein>
    <submittedName>
        <fullName evidence="10">Putative multidrug resistance protein MdtD</fullName>
    </submittedName>
</protein>
<keyword evidence="5 8" id="KW-0812">Transmembrane</keyword>
<evidence type="ECO:0000256" key="4">
    <source>
        <dbReference type="ARBA" id="ARBA00022475"/>
    </source>
</evidence>
<feature type="transmembrane region" description="Helical" evidence="8">
    <location>
        <begin position="36"/>
        <end position="60"/>
    </location>
</feature>
<feature type="transmembrane region" description="Helical" evidence="8">
    <location>
        <begin position="104"/>
        <end position="123"/>
    </location>
</feature>
<keyword evidence="6 8" id="KW-1133">Transmembrane helix</keyword>
<evidence type="ECO:0000256" key="3">
    <source>
        <dbReference type="ARBA" id="ARBA00022448"/>
    </source>
</evidence>
<dbReference type="EMBL" id="MT631710">
    <property type="protein sequence ID" value="QNO58015.1"/>
    <property type="molecule type" value="Genomic_DNA"/>
</dbReference>
<evidence type="ECO:0000256" key="7">
    <source>
        <dbReference type="ARBA" id="ARBA00023136"/>
    </source>
</evidence>
<keyword evidence="4" id="KW-1003">Cell membrane</keyword>
<dbReference type="InterPro" id="IPR020846">
    <property type="entry name" value="MFS_dom"/>
</dbReference>
<dbReference type="GO" id="GO:0022857">
    <property type="term" value="F:transmembrane transporter activity"/>
    <property type="evidence" value="ECO:0007669"/>
    <property type="project" value="InterPro"/>
</dbReference>
<name>A0A7G9ZCN1_9EURY</name>
<feature type="transmembrane region" description="Helical" evidence="8">
    <location>
        <begin position="426"/>
        <end position="444"/>
    </location>
</feature>
<gene>
    <name evidence="10" type="primary">mdtD</name>
    <name evidence="10" type="ORF">FKBFPHBB_00016</name>
</gene>
<feature type="transmembrane region" description="Helical" evidence="8">
    <location>
        <begin position="162"/>
        <end position="186"/>
    </location>
</feature>
<evidence type="ECO:0000256" key="8">
    <source>
        <dbReference type="SAM" id="Phobius"/>
    </source>
</evidence>
<dbReference type="Gene3D" id="1.20.1250.20">
    <property type="entry name" value="MFS general substrate transporter like domains"/>
    <property type="match status" value="1"/>
</dbReference>
<dbReference type="InterPro" id="IPR004638">
    <property type="entry name" value="EmrB-like"/>
</dbReference>
<feature type="transmembrane region" description="Helical" evidence="8">
    <location>
        <begin position="72"/>
        <end position="92"/>
    </location>
</feature>
<dbReference type="PANTHER" id="PTHR42718">
    <property type="entry name" value="MAJOR FACILITATOR SUPERFAMILY MULTIDRUG TRANSPORTER MFSC"/>
    <property type="match status" value="1"/>
</dbReference>
<organism evidence="10">
    <name type="scientific">Candidatus Methanophaga sp. ANME-1 ERB7</name>
    <dbReference type="NCBI Taxonomy" id="2759913"/>
    <lineage>
        <taxon>Archaea</taxon>
        <taxon>Methanobacteriati</taxon>
        <taxon>Methanobacteriota</taxon>
        <taxon>Stenosarchaea group</taxon>
        <taxon>Methanomicrobia</taxon>
        <taxon>Candidatus Methanophagales</taxon>
        <taxon>Candidatus Methanophagaceae</taxon>
        <taxon>Candidatus Methanophaga</taxon>
    </lineage>
</organism>
<evidence type="ECO:0000256" key="1">
    <source>
        <dbReference type="ARBA" id="ARBA00004651"/>
    </source>
</evidence>
<keyword evidence="3" id="KW-0813">Transport</keyword>
<feature type="transmembrane region" description="Helical" evidence="8">
    <location>
        <begin position="224"/>
        <end position="246"/>
    </location>
</feature>
<comment type="subcellular location">
    <subcellularLocation>
        <location evidence="1">Cell membrane</location>
        <topology evidence="1">Multi-pass membrane protein</topology>
    </subcellularLocation>
</comment>
<feature type="transmembrane region" description="Helical" evidence="8">
    <location>
        <begin position="383"/>
        <end position="405"/>
    </location>
</feature>
<evidence type="ECO:0000259" key="9">
    <source>
        <dbReference type="PROSITE" id="PS50850"/>
    </source>
</evidence>
<accession>A0A7G9ZCN1</accession>
<dbReference type="PROSITE" id="PS50850">
    <property type="entry name" value="MFS"/>
    <property type="match status" value="1"/>
</dbReference>
<feature type="transmembrane region" description="Helical" evidence="8">
    <location>
        <begin position="192"/>
        <end position="212"/>
    </location>
</feature>
<dbReference type="GO" id="GO:0005886">
    <property type="term" value="C:plasma membrane"/>
    <property type="evidence" value="ECO:0007669"/>
    <property type="project" value="UniProtKB-SubCell"/>
</dbReference>
<dbReference type="PRINTS" id="PR01036">
    <property type="entry name" value="TCRTETB"/>
</dbReference>
<feature type="domain" description="Major facilitator superfamily (MFS) profile" evidence="9">
    <location>
        <begin position="38"/>
        <end position="491"/>
    </location>
</feature>
<feature type="transmembrane region" description="Helical" evidence="8">
    <location>
        <begin position="297"/>
        <end position="315"/>
    </location>
</feature>
<dbReference type="NCBIfam" id="TIGR00711">
    <property type="entry name" value="efflux_EmrB"/>
    <property type="match status" value="1"/>
</dbReference>
<dbReference type="InterPro" id="IPR036259">
    <property type="entry name" value="MFS_trans_sf"/>
</dbReference>
<dbReference type="SUPFAM" id="SSF103473">
    <property type="entry name" value="MFS general substrate transporter"/>
    <property type="match status" value="1"/>
</dbReference>
<feature type="transmembrane region" description="Helical" evidence="8">
    <location>
        <begin position="357"/>
        <end position="377"/>
    </location>
</feature>
<sequence>MSFTLSILIFIYKKKLAEIRKMSEASARQKMSPKDLMIVLVISLGSFMAGLDVTIVNIALPSIGKAFDVSTVTVSWVLNAYLIILISLLLASSRLGDMKGYRKIFLVGFILFTIGSALCGLAPGIDVLILSRMLQAVGGAIIAALGAVMITSYLPSALRGQALGIVAMFTMLGAALGPVIGGFLTSTFSWRFIFYVNIPVGIIALLLGVHILPRLDPIAPKAKLDVLGVILIFAALGTLIYGLIFLPGAARMSAVLALIVSVVFWVFFYVHERRTTEPLVNTQLFANRAFTLQNLDVMLIQMALAGVMILMPFYLEIVKHLPTDNSGTVLLALPIGMILTSPIAGRISDVIGTKKPIILGFVICVLALFLLSTIGLNTSIGHAVIYLFLLGAGTGIAYAPLNSAVMGESPIKERGTTSGLIKMMTNLGSSLGVALVILVATVALGPELAQATIHTLPPAELASAFDAAFIFLMCAEVLGILLMLPVKEEETGYSTDGEPVIAF</sequence>
<feature type="transmembrane region" description="Helical" evidence="8">
    <location>
        <begin position="129"/>
        <end position="150"/>
    </location>
</feature>
<evidence type="ECO:0000256" key="5">
    <source>
        <dbReference type="ARBA" id="ARBA00022692"/>
    </source>
</evidence>
<dbReference type="InterPro" id="IPR011701">
    <property type="entry name" value="MFS"/>
</dbReference>
<comment type="similarity">
    <text evidence="2">Belongs to the major facilitator superfamily. EmrB family.</text>
</comment>
<dbReference type="PANTHER" id="PTHR42718:SF9">
    <property type="entry name" value="MAJOR FACILITATOR SUPERFAMILY MULTIDRUG TRANSPORTER MFSC"/>
    <property type="match status" value="1"/>
</dbReference>
<evidence type="ECO:0000256" key="2">
    <source>
        <dbReference type="ARBA" id="ARBA00008537"/>
    </source>
</evidence>
<dbReference type="AlphaFoldDB" id="A0A7G9ZCN1"/>
<keyword evidence="7 8" id="KW-0472">Membrane</keyword>
<reference evidence="10" key="1">
    <citation type="submission" date="2020-06" db="EMBL/GenBank/DDBJ databases">
        <title>Unique genomic features of the anaerobic methanotrophic archaea.</title>
        <authorList>
            <person name="Chadwick G.L."/>
            <person name="Skennerton C.T."/>
            <person name="Laso-Perez R."/>
            <person name="Leu A.O."/>
            <person name="Speth D.R."/>
            <person name="Yu H."/>
            <person name="Morgan-Lang C."/>
            <person name="Hatzenpichler R."/>
            <person name="Goudeau D."/>
            <person name="Malmstrom R."/>
            <person name="Brazelton W.J."/>
            <person name="Woyke T."/>
            <person name="Hallam S.J."/>
            <person name="Tyson G.W."/>
            <person name="Wegener G."/>
            <person name="Boetius A."/>
            <person name="Orphan V."/>
        </authorList>
    </citation>
    <scope>NUCLEOTIDE SEQUENCE</scope>
</reference>
<evidence type="ECO:0000313" key="10">
    <source>
        <dbReference type="EMBL" id="QNO58015.1"/>
    </source>
</evidence>
<dbReference type="Gene3D" id="1.20.1720.10">
    <property type="entry name" value="Multidrug resistance protein D"/>
    <property type="match status" value="1"/>
</dbReference>
<dbReference type="CDD" id="cd17321">
    <property type="entry name" value="MFS_MMR_MDR_like"/>
    <property type="match status" value="1"/>
</dbReference>
<feature type="transmembrane region" description="Helical" evidence="8">
    <location>
        <begin position="327"/>
        <end position="345"/>
    </location>
</feature>
<proteinExistence type="inferred from homology"/>
<feature type="transmembrane region" description="Helical" evidence="8">
    <location>
        <begin position="464"/>
        <end position="484"/>
    </location>
</feature>